<dbReference type="RefSeq" id="WP_154286759.1">
    <property type="nucleotide sequence ID" value="NZ_WKJI01000001.1"/>
</dbReference>
<keyword evidence="1" id="KW-0732">Signal</keyword>
<feature type="signal peptide" evidence="1">
    <location>
        <begin position="1"/>
        <end position="26"/>
    </location>
</feature>
<accession>A0A7K0FN65</accession>
<keyword evidence="3" id="KW-1185">Reference proteome</keyword>
<evidence type="ECO:0000313" key="3">
    <source>
        <dbReference type="Proteomes" id="UP000462931"/>
    </source>
</evidence>
<evidence type="ECO:0000313" key="2">
    <source>
        <dbReference type="EMBL" id="MRX46690.1"/>
    </source>
</evidence>
<dbReference type="Gene3D" id="2.60.40.1930">
    <property type="match status" value="1"/>
</dbReference>
<protein>
    <recommendedName>
        <fullName evidence="4">Macroglobulin domain-containing protein</fullName>
    </recommendedName>
</protein>
<name>A0A7K0FN65_9SPHI</name>
<evidence type="ECO:0000256" key="1">
    <source>
        <dbReference type="SAM" id="SignalP"/>
    </source>
</evidence>
<reference evidence="2 3" key="1">
    <citation type="submission" date="2019-11" db="EMBL/GenBank/DDBJ databases">
        <authorList>
            <person name="Cheng Q."/>
            <person name="Yang Z."/>
        </authorList>
    </citation>
    <scope>NUCLEOTIDE SEQUENCE [LARGE SCALE GENOMIC DNA]</scope>
    <source>
        <strain evidence="2 3">HX-22-1</strain>
    </source>
</reference>
<dbReference type="Proteomes" id="UP000462931">
    <property type="component" value="Unassembled WGS sequence"/>
</dbReference>
<dbReference type="AlphaFoldDB" id="A0A7K0FN65"/>
<evidence type="ECO:0008006" key="4">
    <source>
        <dbReference type="Google" id="ProtNLM"/>
    </source>
</evidence>
<comment type="caution">
    <text evidence="2">The sequence shown here is derived from an EMBL/GenBank/DDBJ whole genome shotgun (WGS) entry which is preliminary data.</text>
</comment>
<organism evidence="2 3">
    <name type="scientific">Pedobacter puniceum</name>
    <dbReference type="NCBI Taxonomy" id="2666136"/>
    <lineage>
        <taxon>Bacteria</taxon>
        <taxon>Pseudomonadati</taxon>
        <taxon>Bacteroidota</taxon>
        <taxon>Sphingobacteriia</taxon>
        <taxon>Sphingobacteriales</taxon>
        <taxon>Sphingobacteriaceae</taxon>
        <taxon>Pedobacter</taxon>
    </lineage>
</organism>
<dbReference type="EMBL" id="WKJI01000001">
    <property type="protein sequence ID" value="MRX46690.1"/>
    <property type="molecule type" value="Genomic_DNA"/>
</dbReference>
<proteinExistence type="predicted"/>
<gene>
    <name evidence="2" type="ORF">GJJ64_05790</name>
</gene>
<feature type="chain" id="PRO_5029604404" description="Macroglobulin domain-containing protein" evidence="1">
    <location>
        <begin position="27"/>
        <end position="831"/>
    </location>
</feature>
<sequence length="831" mass="94123">MKNINTYQKNILLILLCTTFFNLCQAQESKRNVLFFEKVYLHTDREVYAPGENIWFSAYLLNAQNNALVTTSNTLYVTLKSKNHSNQDSLVLKRIIRMDNGRGFGDFSLADSIPAGLYKLSAWTNWMRNFGNEFVFEKDIQVLDNGKIVAKADKNLPKAKGVTPQYTSAVTKENIYFFPEGGSLIDSVMALVAFKAVDDLAKPIDFEGAVYDSKGESVTEISSKAGLGIFMLQPLLNENYIAKGTFSNGKTFTYPLPKALATGIGLHVIEKDSLFNFIISTNTKSQNIGKYGVILLKSKGKVILKKEFQFQNIQTLIRISKKDLPNGITTVTIFDQSGKPQSERLIYVENHQQLKLNITTDKAFYRPKEEIQVNLKVTDVKNSPVKSFLSFVAVDSSLADLNRINIASYLQLSSEIKGTIENPQQYFNKQNPNRFKQLDLLLLTQGWREYLWRRLADTTLKISHIPEKGITLSGSVKHNFSEKPIANANVSLFANGATGDKLFATQTDSLGKYYIDGLKFFGKQTLRLNSVSGKGKNVGWIILDSLFKTKPYQVEAKTVEQIVANNKASEILRRSIQAKKLSLSDTILLNEIKVTDDKNVRLFDRVASTFGYKPEDFTVTPKDYDYTNLMHYILHKSSQAREFTNPEDGISRLVFPYMGKNFQPRFVINNKELPFTDNDPQYMRDDYYNTYLTLPMNKVERVVIKHLLSSAQLSLSEETGMSQSTAADDIFVIYLYLKPNALVKTKPNAILEELDGYYQAKTFYQPKLSADNPAPDERTTIFWNPYIITNENGEAKVNFRNPSSKTRIRLIIEGVGEGGGLINHYQTYDIK</sequence>